<evidence type="ECO:0008006" key="2">
    <source>
        <dbReference type="Google" id="ProtNLM"/>
    </source>
</evidence>
<evidence type="ECO:0000313" key="1">
    <source>
        <dbReference type="EMBL" id="NDV32579.1"/>
    </source>
</evidence>
<proteinExistence type="predicted"/>
<name>A0A6B2L6I1_9EUKA</name>
<dbReference type="AlphaFoldDB" id="A0A6B2L6I1"/>
<accession>A0A6B2L6I1</accession>
<reference evidence="1" key="1">
    <citation type="journal article" date="2020" name="J. Eukaryot. Microbiol.">
        <title>De novo Sequencing, Assembly and Annotation of the Transcriptome for the Free-Living Testate Amoeba Arcella intermedia.</title>
        <authorList>
            <person name="Ribeiro G.M."/>
            <person name="Porfirio-Sousa A.L."/>
            <person name="Maurer-Alcala X.X."/>
            <person name="Katz L.A."/>
            <person name="Lahr D.J.G."/>
        </authorList>
    </citation>
    <scope>NUCLEOTIDE SEQUENCE</scope>
</reference>
<dbReference type="SUPFAM" id="SSF101908">
    <property type="entry name" value="Putative isomerase YbhE"/>
    <property type="match status" value="1"/>
</dbReference>
<sequence length="373" mass="41702">MAVLDFDCRSPTYGDFVTVKDVLGPSAVNNEPHHGAFNIHKDRFFSGGLLSLLKSTGQNEEIFAWKVEDPRRPEQLHLGNLTGNPRRTGVPDEFLALRDGGYFVSMMGDSQGNSPGGVLYISPEWYVEEFPSEHHLPKDDCFNPHGIAVDETAGILVTGDFVTPSSILTGGTPHFCDSIRIWDLAEMKIRKTIHLEQAVGIMNVNFVPGDPELRYIAAVPFDAFGTDVSLYVMDPEGNLHSTFHVTPYLIGPGGRCYSRINRAGTRMIIATSISGQVMLLDIEDLLHIRLLDVLQVAEGMHFITFNKDESRVAFSGYFLDLDSEGLVHQDGDRKVHIFNIEKDIFEEEVVVDFNNIHGESYRPHGMDAWWPTH</sequence>
<organism evidence="1">
    <name type="scientific">Arcella intermedia</name>
    <dbReference type="NCBI Taxonomy" id="1963864"/>
    <lineage>
        <taxon>Eukaryota</taxon>
        <taxon>Amoebozoa</taxon>
        <taxon>Tubulinea</taxon>
        <taxon>Elardia</taxon>
        <taxon>Arcellinida</taxon>
        <taxon>Sphaerothecina</taxon>
        <taxon>Arcellidae</taxon>
        <taxon>Arcella</taxon>
    </lineage>
</organism>
<dbReference type="EMBL" id="GIBP01003610">
    <property type="protein sequence ID" value="NDV32579.1"/>
    <property type="molecule type" value="Transcribed_RNA"/>
</dbReference>
<protein>
    <recommendedName>
        <fullName evidence="2">Methanethiol oxidase</fullName>
    </recommendedName>
</protein>